<dbReference type="InterPro" id="IPR013894">
    <property type="entry name" value="RMI1_OB"/>
</dbReference>
<organism evidence="4 5">
    <name type="scientific">Entamoeba invadens IP1</name>
    <dbReference type="NCBI Taxonomy" id="370355"/>
    <lineage>
        <taxon>Eukaryota</taxon>
        <taxon>Amoebozoa</taxon>
        <taxon>Evosea</taxon>
        <taxon>Archamoebae</taxon>
        <taxon>Mastigamoebida</taxon>
        <taxon>Entamoebidae</taxon>
        <taxon>Entamoeba</taxon>
    </lineage>
</organism>
<protein>
    <recommendedName>
        <fullName evidence="2">RecQ-mediated genome instability protein 1</fullName>
    </recommendedName>
</protein>
<name>A0A0A1UDI2_ENTIV</name>
<dbReference type="GO" id="GO:0031422">
    <property type="term" value="C:RecQ family helicase-topoisomerase III complex"/>
    <property type="evidence" value="ECO:0007669"/>
    <property type="project" value="TreeGrafter"/>
</dbReference>
<comment type="similarity">
    <text evidence="1">Belongs to the RMI1 family.</text>
</comment>
<dbReference type="VEuPathDB" id="AmoebaDB:EIN_498270"/>
<feature type="domain" description="RecQ mediated genome instability protein 1 OB-fold" evidence="3">
    <location>
        <begin position="98"/>
        <end position="169"/>
    </location>
</feature>
<evidence type="ECO:0000256" key="1">
    <source>
        <dbReference type="ARBA" id="ARBA00006395"/>
    </source>
</evidence>
<keyword evidence="5" id="KW-1185">Reference proteome</keyword>
<dbReference type="OMA" id="TKNRMMK"/>
<dbReference type="PANTHER" id="PTHR14790:SF15">
    <property type="entry name" value="RECQ-MEDIATED GENOME INSTABILITY PROTEIN 1"/>
    <property type="match status" value="1"/>
</dbReference>
<dbReference type="GO" id="GO:0016604">
    <property type="term" value="C:nuclear body"/>
    <property type="evidence" value="ECO:0007669"/>
    <property type="project" value="TreeGrafter"/>
</dbReference>
<dbReference type="InterPro" id="IPR042470">
    <property type="entry name" value="RMI1_N_C_sf"/>
</dbReference>
<evidence type="ECO:0000313" key="4">
    <source>
        <dbReference type="EMBL" id="ELP94627.1"/>
    </source>
</evidence>
<dbReference type="Proteomes" id="UP000014680">
    <property type="component" value="Unassembled WGS sequence"/>
</dbReference>
<dbReference type="GO" id="GO:0000712">
    <property type="term" value="P:resolution of meiotic recombination intermediates"/>
    <property type="evidence" value="ECO:0007669"/>
    <property type="project" value="TreeGrafter"/>
</dbReference>
<dbReference type="OrthoDB" id="341511at2759"/>
<dbReference type="RefSeq" id="XP_004261398.1">
    <property type="nucleotide sequence ID" value="XM_004261350.1"/>
</dbReference>
<dbReference type="Pfam" id="PF08585">
    <property type="entry name" value="RMI1_N_C"/>
    <property type="match status" value="1"/>
</dbReference>
<accession>A0A0A1UDI2</accession>
<evidence type="ECO:0000313" key="5">
    <source>
        <dbReference type="Proteomes" id="UP000014680"/>
    </source>
</evidence>
<dbReference type="EMBL" id="KB206184">
    <property type="protein sequence ID" value="ELP94627.1"/>
    <property type="molecule type" value="Genomic_DNA"/>
</dbReference>
<reference evidence="4 5" key="1">
    <citation type="submission" date="2012-10" db="EMBL/GenBank/DDBJ databases">
        <authorList>
            <person name="Zafar N."/>
            <person name="Inman J."/>
            <person name="Hall N."/>
            <person name="Lorenzi H."/>
            <person name="Caler E."/>
        </authorList>
    </citation>
    <scope>NUCLEOTIDE SEQUENCE [LARGE SCALE GENOMIC DNA]</scope>
    <source>
        <strain evidence="4 5">IP1</strain>
    </source>
</reference>
<dbReference type="GO" id="GO:0000724">
    <property type="term" value="P:double-strand break repair via homologous recombination"/>
    <property type="evidence" value="ECO:0007669"/>
    <property type="project" value="TreeGrafter"/>
</dbReference>
<dbReference type="KEGG" id="eiv:EIN_498270"/>
<dbReference type="AlphaFoldDB" id="A0A0A1UDI2"/>
<dbReference type="GeneID" id="14893649"/>
<sequence length="207" mass="23370">MSIAGQIQQRLLPIKLTAKFVADCITYLQMSKPQILGNIDTMTQYVYNTFLNSMISTCCSSFLPDFSFDTKEEKLDIAVLQINEYTDVSASVDDAFKETKNRMMKLALTDGMKIVYAFEHSHVNGLCLGIKPGAKIVLRNVKVRRGYLCLDNTNCQLLGGEVEELVKLEQMKRAALDKKYRPSYVPLSVKRTEQVPLGQVDPDEDDQ</sequence>
<evidence type="ECO:0000259" key="3">
    <source>
        <dbReference type="Pfam" id="PF08585"/>
    </source>
</evidence>
<proteinExistence type="inferred from homology"/>
<evidence type="ECO:0000256" key="2">
    <source>
        <dbReference type="ARBA" id="ARBA00018987"/>
    </source>
</evidence>
<dbReference type="Gene3D" id="2.40.50.770">
    <property type="entry name" value="RecQ-mediated genome instability protein Rmi1, C-terminal domain"/>
    <property type="match status" value="1"/>
</dbReference>
<gene>
    <name evidence="4" type="ORF">EIN_498270</name>
</gene>
<dbReference type="PANTHER" id="PTHR14790">
    <property type="entry name" value="RECQ-MEDIATED GENOME INSTABILITY PROTEIN 1 RMI1"/>
    <property type="match status" value="1"/>
</dbReference>
<dbReference type="SMART" id="SM01161">
    <property type="entry name" value="DUF1767"/>
    <property type="match status" value="1"/>
</dbReference>